<dbReference type="STRING" id="314344.AL013_04140"/>
<feature type="transmembrane region" description="Helical" evidence="1">
    <location>
        <begin position="20"/>
        <end position="38"/>
    </location>
</feature>
<name>Q0F3I3_9PROT</name>
<keyword evidence="1" id="KW-1133">Transmembrane helix</keyword>
<keyword evidence="1" id="KW-0812">Transmembrane</keyword>
<comment type="caution">
    <text evidence="2">The sequence shown here is derived from an EMBL/GenBank/DDBJ whole genome shotgun (WGS) entry which is preliminary data.</text>
</comment>
<sequence>MLNTTDCPERVRRPDDSQRGYSLIKVMIWLVILGIASWNGMKFAHFYYVDWKVQAVFDGIIKNHPEGVDDVAAVRASLPRLFELNYIEDGDLPASFYVNLEIADDEKGLEIWSSYSETVWLLGPVEAMDAHGDYDPHSLTGMDKWRDRARVVLHFSPHAGP</sequence>
<evidence type="ECO:0000313" key="3">
    <source>
        <dbReference type="Proteomes" id="UP000005297"/>
    </source>
</evidence>
<keyword evidence="3" id="KW-1185">Reference proteome</keyword>
<dbReference type="EMBL" id="AATS01000001">
    <property type="protein sequence ID" value="EAU55958.1"/>
    <property type="molecule type" value="Genomic_DNA"/>
</dbReference>
<evidence type="ECO:0000313" key="2">
    <source>
        <dbReference type="EMBL" id="EAU55958.1"/>
    </source>
</evidence>
<evidence type="ECO:0000256" key="1">
    <source>
        <dbReference type="SAM" id="Phobius"/>
    </source>
</evidence>
<gene>
    <name evidence="2" type="ORF">SPV1_04038</name>
</gene>
<accession>Q0F3I3</accession>
<dbReference type="Proteomes" id="UP000005297">
    <property type="component" value="Unassembled WGS sequence"/>
</dbReference>
<dbReference type="RefSeq" id="WP_009851104.1">
    <property type="nucleotide sequence ID" value="NZ_DS022295.1"/>
</dbReference>
<dbReference type="InParanoid" id="Q0F3I3"/>
<reference evidence="2 3" key="1">
    <citation type="submission" date="2006-09" db="EMBL/GenBank/DDBJ databases">
        <authorList>
            <person name="Emerson D."/>
            <person name="Ferriera S."/>
            <person name="Johnson J."/>
            <person name="Kravitz S."/>
            <person name="Halpern A."/>
            <person name="Remington K."/>
            <person name="Beeson K."/>
            <person name="Tran B."/>
            <person name="Rogers Y.-H."/>
            <person name="Friedman R."/>
            <person name="Venter J.C."/>
        </authorList>
    </citation>
    <scope>NUCLEOTIDE SEQUENCE [LARGE SCALE GENOMIC DNA]</scope>
    <source>
        <strain evidence="2 3">PV-1</strain>
    </source>
</reference>
<protein>
    <submittedName>
        <fullName evidence="2">Uncharacterized protein</fullName>
    </submittedName>
</protein>
<dbReference type="AlphaFoldDB" id="Q0F3I3"/>
<organism evidence="2 3">
    <name type="scientific">Mariprofundus ferrooxydans PV-1</name>
    <dbReference type="NCBI Taxonomy" id="314345"/>
    <lineage>
        <taxon>Bacteria</taxon>
        <taxon>Pseudomonadati</taxon>
        <taxon>Pseudomonadota</taxon>
        <taxon>Candidatius Mariprofundia</taxon>
        <taxon>Mariprofundales</taxon>
        <taxon>Mariprofundaceae</taxon>
        <taxon>Mariprofundus</taxon>
    </lineage>
</organism>
<dbReference type="OrthoDB" id="5295167at2"/>
<keyword evidence="1" id="KW-0472">Membrane</keyword>
<dbReference type="HOGENOM" id="CLU_1641709_0_0_0"/>
<proteinExistence type="predicted"/>